<keyword evidence="5" id="KW-0442">Lipid degradation</keyword>
<dbReference type="PROSITE" id="PS00518">
    <property type="entry name" value="ZF_RING_1"/>
    <property type="match status" value="1"/>
</dbReference>
<dbReference type="SUPFAM" id="SSF52151">
    <property type="entry name" value="FabD/lysophospholipase-like"/>
    <property type="match status" value="1"/>
</dbReference>
<evidence type="ECO:0000256" key="5">
    <source>
        <dbReference type="PROSITE-ProRule" id="PRU01161"/>
    </source>
</evidence>
<feature type="region of interest" description="Disordered" evidence="6">
    <location>
        <begin position="690"/>
        <end position="725"/>
    </location>
</feature>
<evidence type="ECO:0000256" key="1">
    <source>
        <dbReference type="ARBA" id="ARBA00022723"/>
    </source>
</evidence>
<keyword evidence="5" id="KW-0378">Hydrolase</keyword>
<dbReference type="PANTHER" id="PTHR24185:SF8">
    <property type="entry name" value="PNPLA DOMAIN-CONTAINING PROTEIN"/>
    <property type="match status" value="1"/>
</dbReference>
<evidence type="ECO:0000256" key="3">
    <source>
        <dbReference type="ARBA" id="ARBA00022833"/>
    </source>
</evidence>
<feature type="short sequence motif" description="GXSXG" evidence="5">
    <location>
        <begin position="518"/>
        <end position="522"/>
    </location>
</feature>
<comment type="caution">
    <text evidence="5">Lacks conserved residue(s) required for the propagation of feature annotation.</text>
</comment>
<keyword evidence="1" id="KW-0479">Metal-binding</keyword>
<dbReference type="InterPro" id="IPR002641">
    <property type="entry name" value="PNPLA_dom"/>
</dbReference>
<dbReference type="Proteomes" id="UP000030151">
    <property type="component" value="Unassembled WGS sequence"/>
</dbReference>
<keyword evidence="3" id="KW-0862">Zinc</keyword>
<dbReference type="GO" id="GO:0016042">
    <property type="term" value="P:lipid catabolic process"/>
    <property type="evidence" value="ECO:0007669"/>
    <property type="project" value="UniProtKB-UniRule"/>
</dbReference>
<feature type="domain" description="PNPLA" evidence="7">
    <location>
        <begin position="480"/>
        <end position="671"/>
    </location>
</feature>
<feature type="active site" description="Proton acceptor" evidence="5">
    <location>
        <position position="657"/>
    </location>
</feature>
<organism evidence="8 9">
    <name type="scientific">Metarhizium robertsii</name>
    <dbReference type="NCBI Taxonomy" id="568076"/>
    <lineage>
        <taxon>Eukaryota</taxon>
        <taxon>Fungi</taxon>
        <taxon>Dikarya</taxon>
        <taxon>Ascomycota</taxon>
        <taxon>Pezizomycotina</taxon>
        <taxon>Sordariomycetes</taxon>
        <taxon>Hypocreomycetidae</taxon>
        <taxon>Hypocreales</taxon>
        <taxon>Clavicipitaceae</taxon>
        <taxon>Metarhizium</taxon>
    </lineage>
</organism>
<name>A0A014N511_9HYPO</name>
<dbReference type="Gene3D" id="3.40.1090.10">
    <property type="entry name" value="Cytosolic phospholipase A2 catalytic domain"/>
    <property type="match status" value="1"/>
</dbReference>
<dbReference type="Pfam" id="PF01734">
    <property type="entry name" value="Patatin"/>
    <property type="match status" value="1"/>
</dbReference>
<dbReference type="InterPro" id="IPR016035">
    <property type="entry name" value="Acyl_Trfase/lysoPLipase"/>
</dbReference>
<dbReference type="HOGENOM" id="CLU_003059_1_1_1"/>
<dbReference type="OrthoDB" id="4869012at2759"/>
<evidence type="ECO:0000256" key="6">
    <source>
        <dbReference type="SAM" id="MobiDB-lite"/>
    </source>
</evidence>
<dbReference type="PANTHER" id="PTHR24185">
    <property type="entry name" value="CALCIUM-INDEPENDENT PHOSPHOLIPASE A2-GAMMA"/>
    <property type="match status" value="1"/>
</dbReference>
<evidence type="ECO:0000313" key="8">
    <source>
        <dbReference type="EMBL" id="EXU94763.1"/>
    </source>
</evidence>
<feature type="short sequence motif" description="DGA/G" evidence="5">
    <location>
        <begin position="657"/>
        <end position="659"/>
    </location>
</feature>
<sequence>MPCSHTSWLRLSEKTHEVSLQVSDRPMRLLAALGSEGSMSSALVLFIGNMQKAEAVRKLGINYRSERGRRGHADVHLFIAPKGKFSVPTIVAEGDLPIHNRMQSRSPPSRCHEATDYSLSCSDGGGKWTSKHADMVYHRLVLPFADVVCLFLDDLGGVNLAARKLAAWLNYGRASSSSVLPWLFLVAEEGRSGDHMIADFERGVRAETSINLLTRFQGVRAVSLSARSSPRHKQCYIYRQWHKFQDELSDLIDCATETRIKARYLYSMKHLVAFLHHAATLISSSPGPFNFISASRARHSIGADLELHLSDFLNRISSFEDFKTFALPVIASSFILDHYSPRMHQLYQQICTKVWRRTFQSDDGTSHLVLPSTFVLLMKTELQQQFRLFLETGSASIQHQNRLTSFQSHWRRLYSGNTCYSCMMRRPKYKLPCGHWVCDICMRIFGTKKTVFLYLDNCLLCGGHGIRIRFKPDTATVRVLCIDGGGTRACVPLRFLQELEARVGLPYPVQYNFDILFGTSSGAISICGLGIKGWSVNDCIATSKALAQAVFRPRRVTPLPLAWIPSVRRIWQTILSVLLDSRYPSRNIEEALKKVFGLSRNISDWSLATEMGLHIGMPITATNDTNYQILQTGEDELVPLWKAFFAPQDIDSQQYQDGGVGPYNNPAGLAYAETAAVFPETPQPSLVASFGTGSAGGKQVERTKRSVAISRRPKPSKVTKPRKKSRRRSWSDLFAFRIFQAFLSHGDSTRAWKQLLSQHGEQSGGEFFRFDVQYDGSAPSLDNITDLDKMEELAEECIMASPSLDRLALRIRAQNFYFELDGEPQYTNGLYECSGHLFCRLEPGSEEHYVFLESLGNSSSHFQIGSKWLSGRFLEDSATGQSNAFSKPVKFCVHGRQMPFEIVLWESFEEASNISGSPFTIDQLMRAQKLDAWFGTADHRP</sequence>
<dbReference type="EMBL" id="JELW01000158">
    <property type="protein sequence ID" value="EXU94763.1"/>
    <property type="molecule type" value="Genomic_DNA"/>
</dbReference>
<dbReference type="GO" id="GO:0047499">
    <property type="term" value="F:calcium-independent phospholipase A2 activity"/>
    <property type="evidence" value="ECO:0007669"/>
    <property type="project" value="TreeGrafter"/>
</dbReference>
<dbReference type="InterPro" id="IPR017907">
    <property type="entry name" value="Znf_RING_CS"/>
</dbReference>
<proteinExistence type="predicted"/>
<keyword evidence="4 5" id="KW-0443">Lipid metabolism</keyword>
<evidence type="ECO:0000259" key="7">
    <source>
        <dbReference type="PROSITE" id="PS51635"/>
    </source>
</evidence>
<evidence type="ECO:0000256" key="2">
    <source>
        <dbReference type="ARBA" id="ARBA00022771"/>
    </source>
</evidence>
<gene>
    <name evidence="8" type="ORF">X797_012160</name>
</gene>
<dbReference type="PROSITE" id="PS51635">
    <property type="entry name" value="PNPLA"/>
    <property type="match status" value="1"/>
</dbReference>
<protein>
    <submittedName>
        <fullName evidence="8">Patatin-like phospholipase</fullName>
    </submittedName>
</protein>
<dbReference type="GO" id="GO:0016020">
    <property type="term" value="C:membrane"/>
    <property type="evidence" value="ECO:0007669"/>
    <property type="project" value="TreeGrafter"/>
</dbReference>
<dbReference type="CDD" id="cd07199">
    <property type="entry name" value="Pat17_PNPLA8_PNPLA9_like"/>
    <property type="match status" value="1"/>
</dbReference>
<dbReference type="GO" id="GO:0008270">
    <property type="term" value="F:zinc ion binding"/>
    <property type="evidence" value="ECO:0007669"/>
    <property type="project" value="UniProtKB-KW"/>
</dbReference>
<reference evidence="8 9" key="1">
    <citation type="submission" date="2014-02" db="EMBL/GenBank/DDBJ databases">
        <title>The genome sequence of the entomopathogenic fungus Metarhizium robertsii ARSEF 2575.</title>
        <authorList>
            <person name="Giuliano Garisto Donzelli B."/>
            <person name="Roe B.A."/>
            <person name="Macmil S.L."/>
            <person name="Krasnoff S.B."/>
            <person name="Gibson D.M."/>
        </authorList>
    </citation>
    <scope>NUCLEOTIDE SEQUENCE [LARGE SCALE GENOMIC DNA]</scope>
    <source>
        <strain evidence="8 9">ARSEF 2575</strain>
    </source>
</reference>
<evidence type="ECO:0000256" key="4">
    <source>
        <dbReference type="ARBA" id="ARBA00023098"/>
    </source>
</evidence>
<dbReference type="GO" id="GO:0019369">
    <property type="term" value="P:arachidonate metabolic process"/>
    <property type="evidence" value="ECO:0007669"/>
    <property type="project" value="TreeGrafter"/>
</dbReference>
<dbReference type="GO" id="GO:0046486">
    <property type="term" value="P:glycerolipid metabolic process"/>
    <property type="evidence" value="ECO:0007669"/>
    <property type="project" value="UniProtKB-ARBA"/>
</dbReference>
<dbReference type="AlphaFoldDB" id="A0A014N511"/>
<feature type="active site" description="Nucleophile" evidence="5">
    <location>
        <position position="520"/>
    </location>
</feature>
<evidence type="ECO:0000313" key="9">
    <source>
        <dbReference type="Proteomes" id="UP000030151"/>
    </source>
</evidence>
<feature type="compositionally biased region" description="Basic residues" evidence="6">
    <location>
        <begin position="711"/>
        <end position="725"/>
    </location>
</feature>
<comment type="caution">
    <text evidence="8">The sequence shown here is derived from an EMBL/GenBank/DDBJ whole genome shotgun (WGS) entry which is preliminary data.</text>
</comment>
<keyword evidence="2" id="KW-0863">Zinc-finger</keyword>
<accession>A0A014N511</accession>